<reference evidence="5" key="1">
    <citation type="journal article" date="2019" name="Int. J. Syst. Evol. Microbiol.">
        <title>The Global Catalogue of Microorganisms (GCM) 10K type strain sequencing project: providing services to taxonomists for standard genome sequencing and annotation.</title>
        <authorList>
            <consortium name="The Broad Institute Genomics Platform"/>
            <consortium name="The Broad Institute Genome Sequencing Center for Infectious Disease"/>
            <person name="Wu L."/>
            <person name="Ma J."/>
        </authorList>
    </citation>
    <scope>NUCLEOTIDE SEQUENCE [LARGE SCALE GENOMIC DNA]</scope>
    <source>
        <strain evidence="5">JCM 18459</strain>
    </source>
</reference>
<keyword evidence="1" id="KW-0560">Oxidoreductase</keyword>
<dbReference type="RefSeq" id="WP_345453520.1">
    <property type="nucleotide sequence ID" value="NZ_BAABKG010000001.1"/>
</dbReference>
<accession>A0ABP9P5D6</accession>
<feature type="region of interest" description="Disordered" evidence="2">
    <location>
        <begin position="306"/>
        <end position="329"/>
    </location>
</feature>
<dbReference type="Pfam" id="PF00248">
    <property type="entry name" value="Aldo_ket_red"/>
    <property type="match status" value="1"/>
</dbReference>
<feature type="domain" description="NADP-dependent oxidoreductase" evidence="3">
    <location>
        <begin position="14"/>
        <end position="307"/>
    </location>
</feature>
<protein>
    <submittedName>
        <fullName evidence="4">Aldo/keto reductase</fullName>
    </submittedName>
</protein>
<dbReference type="InterPro" id="IPR036812">
    <property type="entry name" value="NAD(P)_OxRdtase_dom_sf"/>
</dbReference>
<dbReference type="InterPro" id="IPR023210">
    <property type="entry name" value="NADP_OxRdtase_dom"/>
</dbReference>
<organism evidence="4 5">
    <name type="scientific">Nocardioides marinquilinus</name>
    <dbReference type="NCBI Taxonomy" id="1210400"/>
    <lineage>
        <taxon>Bacteria</taxon>
        <taxon>Bacillati</taxon>
        <taxon>Actinomycetota</taxon>
        <taxon>Actinomycetes</taxon>
        <taxon>Propionibacteriales</taxon>
        <taxon>Nocardioidaceae</taxon>
        <taxon>Nocardioides</taxon>
    </lineage>
</organism>
<dbReference type="PRINTS" id="PR00069">
    <property type="entry name" value="ALDKETRDTASE"/>
</dbReference>
<name>A0ABP9P5D6_9ACTN</name>
<feature type="compositionally biased region" description="Polar residues" evidence="2">
    <location>
        <begin position="319"/>
        <end position="329"/>
    </location>
</feature>
<evidence type="ECO:0000313" key="5">
    <source>
        <dbReference type="Proteomes" id="UP001500221"/>
    </source>
</evidence>
<comment type="caution">
    <text evidence="4">The sequence shown here is derived from an EMBL/GenBank/DDBJ whole genome shotgun (WGS) entry which is preliminary data.</text>
</comment>
<evidence type="ECO:0000256" key="2">
    <source>
        <dbReference type="SAM" id="MobiDB-lite"/>
    </source>
</evidence>
<keyword evidence="5" id="KW-1185">Reference proteome</keyword>
<dbReference type="Proteomes" id="UP001500221">
    <property type="component" value="Unassembled WGS sequence"/>
</dbReference>
<evidence type="ECO:0000259" key="3">
    <source>
        <dbReference type="Pfam" id="PF00248"/>
    </source>
</evidence>
<dbReference type="Gene3D" id="3.20.20.100">
    <property type="entry name" value="NADP-dependent oxidoreductase domain"/>
    <property type="match status" value="1"/>
</dbReference>
<evidence type="ECO:0000256" key="1">
    <source>
        <dbReference type="ARBA" id="ARBA00023002"/>
    </source>
</evidence>
<evidence type="ECO:0000313" key="4">
    <source>
        <dbReference type="EMBL" id="GAA5141071.1"/>
    </source>
</evidence>
<dbReference type="EMBL" id="BAABKG010000001">
    <property type="protein sequence ID" value="GAA5141071.1"/>
    <property type="molecule type" value="Genomic_DNA"/>
</dbReference>
<proteinExistence type="predicted"/>
<dbReference type="CDD" id="cd19076">
    <property type="entry name" value="AKR_AKR13A_13D"/>
    <property type="match status" value="1"/>
</dbReference>
<dbReference type="SUPFAM" id="SSF51430">
    <property type="entry name" value="NAD(P)-linked oxidoreductase"/>
    <property type="match status" value="1"/>
</dbReference>
<dbReference type="PANTHER" id="PTHR43625:SF40">
    <property type="entry name" value="ALDO-KETO REDUCTASE YAKC [NADP(+)]"/>
    <property type="match status" value="1"/>
</dbReference>
<sequence>MRTARLGELEVSALGLGCMPMSFAYGDPGERDEGEAVRAINHALDLGVTFLDTAEIYGPFTNEELVGRAIASRRDEVVLATKFGLWRHDENERGPDSSPRNMRRALEGSLRRLGVDHIDLYYQHRPDESVPIEETMGALAEFVQAGTVRYVGLSEASPAQIRAAHAVHPVTALQSEWSLWTRDPEPEVLPTVRELGIGFVPFSPLGRGFLTGTITSAADIREDDFRHGTPRFSGENLEANLRIVAQVRDVAGEVGATPAQVALAWLLAQGDDVAPIPGTKRLQRVEENAASADLVLSHDQLERLSAIGPPAGERYSPEQIASNRSRPRS</sequence>
<gene>
    <name evidence="4" type="ORF">GCM10023340_02200</name>
</gene>
<dbReference type="PANTHER" id="PTHR43625">
    <property type="entry name" value="AFLATOXIN B1 ALDEHYDE REDUCTASE"/>
    <property type="match status" value="1"/>
</dbReference>
<dbReference type="InterPro" id="IPR050791">
    <property type="entry name" value="Aldo-Keto_reductase"/>
</dbReference>
<dbReference type="InterPro" id="IPR020471">
    <property type="entry name" value="AKR"/>
</dbReference>